<dbReference type="Proteomes" id="UP000184192">
    <property type="component" value="Unassembled WGS sequence"/>
</dbReference>
<dbReference type="GeneID" id="92714557"/>
<dbReference type="EMBL" id="FQZN01000044">
    <property type="protein sequence ID" value="SHJ66583.1"/>
    <property type="molecule type" value="Genomic_DNA"/>
</dbReference>
<dbReference type="AlphaFoldDB" id="A0A1M6L5S5"/>
<sequence length="377" mass="41045">MAGTHAILSPSAAYRWLVCTPSARFEEQIPEDESVYAAEGTLAHELAALLLSARAGLFKGPQKTFNAMLGKITASELYSPEMLEHCEAYVGFVLEKGGDVLIEHSYDLTKYIPLGYGTADATSLTPKVIHVTDFKYGAGVRVAATANKQMMCYGLGAYEAAVKKGLKPETVSLSIFQPRAGGPSSWDISVTDLLKWAEEEVSPKAKLAIAGMGDFIPGKHCQFCKARTSCKAYYDRFADVKTIKDKRVMTDADLVTVLTYGPLVASWVKKVEEDAVKRLEGNKPLEGFKLVAGRGKRSFKSEDDVVDILLGEGFENDIFDSSIKPLTAIEKMVGPKRFKELFADQVINVPGKPQIAPIDDDRPAIGASAADEYDDLI</sequence>
<evidence type="ECO:0008006" key="3">
    <source>
        <dbReference type="Google" id="ProtNLM"/>
    </source>
</evidence>
<organism evidence="1 2">
    <name type="scientific">Bacteroides stercorirosoris</name>
    <dbReference type="NCBI Taxonomy" id="871324"/>
    <lineage>
        <taxon>Bacteria</taxon>
        <taxon>Pseudomonadati</taxon>
        <taxon>Bacteroidota</taxon>
        <taxon>Bacteroidia</taxon>
        <taxon>Bacteroidales</taxon>
        <taxon>Bacteroidaceae</taxon>
        <taxon>Bacteroides</taxon>
    </lineage>
</organism>
<protein>
    <recommendedName>
        <fullName evidence="3">DUF2800 domain-containing protein</fullName>
    </recommendedName>
</protein>
<evidence type="ECO:0000313" key="1">
    <source>
        <dbReference type="EMBL" id="SHJ66583.1"/>
    </source>
</evidence>
<dbReference type="RefSeq" id="WP_073314927.1">
    <property type="nucleotide sequence ID" value="NZ_FQZN01000044.1"/>
</dbReference>
<dbReference type="Pfam" id="PF10926">
    <property type="entry name" value="DUF2800"/>
    <property type="match status" value="1"/>
</dbReference>
<keyword evidence="2" id="KW-1185">Reference proteome</keyword>
<name>A0A1M6L5S5_9BACE</name>
<accession>A0A1M6L5S5</accession>
<proteinExistence type="predicted"/>
<evidence type="ECO:0000313" key="2">
    <source>
        <dbReference type="Proteomes" id="UP000184192"/>
    </source>
</evidence>
<dbReference type="eggNOG" id="COG2887">
    <property type="taxonomic scope" value="Bacteria"/>
</dbReference>
<dbReference type="InterPro" id="IPR021229">
    <property type="entry name" value="DUF2800"/>
</dbReference>
<gene>
    <name evidence="1" type="ORF">SAMN05444350_14439</name>
</gene>
<reference evidence="2" key="1">
    <citation type="submission" date="2016-11" db="EMBL/GenBank/DDBJ databases">
        <authorList>
            <person name="Varghese N."/>
            <person name="Submissions S."/>
        </authorList>
    </citation>
    <scope>NUCLEOTIDE SEQUENCE [LARGE SCALE GENOMIC DNA]</scope>
    <source>
        <strain evidence="2">DSM 26884</strain>
    </source>
</reference>